<dbReference type="InterPro" id="IPR014945">
    <property type="entry name" value="DUF1816"/>
</dbReference>
<gene>
    <name evidence="1" type="ORF">PMH09_11940</name>
</gene>
<accession>A0ABT7BXI6</accession>
<sequence length="95" mass="10691">MNNFKDLLVTTQNLLGFAYWIEVTTEIPACTYYFGPFQTQQEAEAAQGGYEEDLKAEAAQGIHSRIEQCKPKFLTSPEEVGEMTGQQTPFYSSLL</sequence>
<dbReference type="Proteomes" id="UP001232992">
    <property type="component" value="Unassembled WGS sequence"/>
</dbReference>
<evidence type="ECO:0000313" key="2">
    <source>
        <dbReference type="Proteomes" id="UP001232992"/>
    </source>
</evidence>
<dbReference type="Pfam" id="PF08846">
    <property type="entry name" value="DUF1816"/>
    <property type="match status" value="1"/>
</dbReference>
<keyword evidence="2" id="KW-1185">Reference proteome</keyword>
<proteinExistence type="predicted"/>
<dbReference type="EMBL" id="JAQOSQ010000010">
    <property type="protein sequence ID" value="MDJ1183897.1"/>
    <property type="molecule type" value="Genomic_DNA"/>
</dbReference>
<reference evidence="1 2" key="1">
    <citation type="submission" date="2023-01" db="EMBL/GenBank/DDBJ databases">
        <title>Novel diversity within Roseofilum (Cyanobacteria; Desertifilaceae) from marine benthic mats with descriptions of four novel species.</title>
        <authorList>
            <person name="Wang Y."/>
            <person name="Berthold D.E."/>
            <person name="Hu J."/>
            <person name="Lefler F.W."/>
            <person name="Laughinghouse H.D. IV."/>
        </authorList>
    </citation>
    <scope>NUCLEOTIDE SEQUENCE [LARGE SCALE GENOMIC DNA]</scope>
    <source>
        <strain evidence="1 2">BLCC-M143</strain>
    </source>
</reference>
<organism evidence="1 2">
    <name type="scientific">Roseofilum casamattae BLCC-M143</name>
    <dbReference type="NCBI Taxonomy" id="3022442"/>
    <lineage>
        <taxon>Bacteria</taxon>
        <taxon>Bacillati</taxon>
        <taxon>Cyanobacteriota</taxon>
        <taxon>Cyanophyceae</taxon>
        <taxon>Desertifilales</taxon>
        <taxon>Desertifilaceae</taxon>
        <taxon>Roseofilum</taxon>
        <taxon>Roseofilum casamattae</taxon>
    </lineage>
</organism>
<dbReference type="RefSeq" id="WP_283758550.1">
    <property type="nucleotide sequence ID" value="NZ_JAQOSQ010000010.1"/>
</dbReference>
<name>A0ABT7BXI6_9CYAN</name>
<protein>
    <submittedName>
        <fullName evidence="1">DUF1816 domain-containing protein</fullName>
    </submittedName>
</protein>
<comment type="caution">
    <text evidence="1">The sequence shown here is derived from an EMBL/GenBank/DDBJ whole genome shotgun (WGS) entry which is preliminary data.</text>
</comment>
<evidence type="ECO:0000313" key="1">
    <source>
        <dbReference type="EMBL" id="MDJ1183897.1"/>
    </source>
</evidence>